<sequence length="67" mass="7340">MNVKIVDFGVFDRKFDSPVVGLGSVNCPLADFRSSAICRPPEDQLAEKTLGQSHWSEAGQDFGGQQR</sequence>
<dbReference type="EMBL" id="AFAR01000057">
    <property type="protein sequence ID" value="EGF28989.1"/>
    <property type="molecule type" value="Genomic_DNA"/>
</dbReference>
<name>F2AMX8_RHOBT</name>
<gene>
    <name evidence="2" type="ORF">RBWH47_05545</name>
</gene>
<proteinExistence type="predicted"/>
<dbReference type="AlphaFoldDB" id="F2AMX8"/>
<protein>
    <submittedName>
        <fullName evidence="2">Uncharacterized protein</fullName>
    </submittedName>
</protein>
<evidence type="ECO:0000256" key="1">
    <source>
        <dbReference type="SAM" id="MobiDB-lite"/>
    </source>
</evidence>
<dbReference type="Proteomes" id="UP000006222">
    <property type="component" value="Unassembled WGS sequence"/>
</dbReference>
<evidence type="ECO:0000313" key="2">
    <source>
        <dbReference type="EMBL" id="EGF28989.1"/>
    </source>
</evidence>
<feature type="region of interest" description="Disordered" evidence="1">
    <location>
        <begin position="43"/>
        <end position="67"/>
    </location>
</feature>
<accession>F2AMX8</accession>
<evidence type="ECO:0000313" key="3">
    <source>
        <dbReference type="Proteomes" id="UP000006222"/>
    </source>
</evidence>
<dbReference type="PATRIC" id="fig|991778.3.peg.1091"/>
<comment type="caution">
    <text evidence="2">The sequence shown here is derived from an EMBL/GenBank/DDBJ whole genome shotgun (WGS) entry which is preliminary data.</text>
</comment>
<organism evidence="2 3">
    <name type="scientific">Rhodopirellula baltica WH47</name>
    <dbReference type="NCBI Taxonomy" id="991778"/>
    <lineage>
        <taxon>Bacteria</taxon>
        <taxon>Pseudomonadati</taxon>
        <taxon>Planctomycetota</taxon>
        <taxon>Planctomycetia</taxon>
        <taxon>Pirellulales</taxon>
        <taxon>Pirellulaceae</taxon>
        <taxon>Rhodopirellula</taxon>
    </lineage>
</organism>
<reference evidence="2 3" key="1">
    <citation type="journal article" date="2013" name="Mar. Genomics">
        <title>Expression of sulfatases in Rhodopirellula baltica and the diversity of sulfatases in the genus Rhodopirellula.</title>
        <authorList>
            <person name="Wegner C.E."/>
            <person name="Richter-Heitmann T."/>
            <person name="Klindworth A."/>
            <person name="Klockow C."/>
            <person name="Richter M."/>
            <person name="Achstetter T."/>
            <person name="Glockner F.O."/>
            <person name="Harder J."/>
        </authorList>
    </citation>
    <scope>NUCLEOTIDE SEQUENCE [LARGE SCALE GENOMIC DNA]</scope>
    <source>
        <strain evidence="2 3">WH47</strain>
    </source>
</reference>